<dbReference type="OrthoDB" id="9789432at2"/>
<organism evidence="1 2">
    <name type="scientific">Parvibium lacunae</name>
    <dbReference type="NCBI Taxonomy" id="1888893"/>
    <lineage>
        <taxon>Bacteria</taxon>
        <taxon>Pseudomonadati</taxon>
        <taxon>Pseudomonadota</taxon>
        <taxon>Betaproteobacteria</taxon>
        <taxon>Burkholderiales</taxon>
        <taxon>Alcaligenaceae</taxon>
        <taxon>Parvibium</taxon>
    </lineage>
</organism>
<dbReference type="Pfam" id="PF08897">
    <property type="entry name" value="DUF1841"/>
    <property type="match status" value="1"/>
</dbReference>
<sequence>MFNPSRTQVRQFFMACWAKRHSPKSMTPLEKMGFAAVLWHPEYHAILADSDQLGQDYADGEYHTNPFLHLSMHLAVSEQLSIDQPPGIVPIYQGLTRKFDSEHQAAHAVMDCLAEIVWQAQQQGQMPDSQAYLQRLQQQL</sequence>
<evidence type="ECO:0000313" key="1">
    <source>
        <dbReference type="EMBL" id="RCS58288.1"/>
    </source>
</evidence>
<evidence type="ECO:0000313" key="2">
    <source>
        <dbReference type="Proteomes" id="UP000252357"/>
    </source>
</evidence>
<dbReference type="RefSeq" id="WP_114402370.1">
    <property type="nucleotide sequence ID" value="NZ_QPGB01000002.1"/>
</dbReference>
<dbReference type="EMBL" id="QPGB01000002">
    <property type="protein sequence ID" value="RCS58288.1"/>
    <property type="molecule type" value="Genomic_DNA"/>
</dbReference>
<name>A0A368L3Y3_9BURK</name>
<dbReference type="Proteomes" id="UP000252357">
    <property type="component" value="Unassembled WGS sequence"/>
</dbReference>
<keyword evidence="2" id="KW-1185">Reference proteome</keyword>
<protein>
    <submittedName>
        <fullName evidence="1">DUF1841 family protein</fullName>
    </submittedName>
</protein>
<comment type="caution">
    <text evidence="1">The sequence shown here is derived from an EMBL/GenBank/DDBJ whole genome shotgun (WGS) entry which is preliminary data.</text>
</comment>
<proteinExistence type="predicted"/>
<reference evidence="1 2" key="1">
    <citation type="journal article" date="2018" name="Int. J. Syst. Evol. Microbiol.">
        <title>Parvibium lacunae gen. nov., sp. nov., a new member of the family Alcaligenaceae isolated from a freshwater pond.</title>
        <authorList>
            <person name="Chen W.M."/>
            <person name="Xie P.B."/>
            <person name="Hsu M.Y."/>
            <person name="Sheu S.Y."/>
        </authorList>
    </citation>
    <scope>NUCLEOTIDE SEQUENCE [LARGE SCALE GENOMIC DNA]</scope>
    <source>
        <strain evidence="1 2">KMB9</strain>
    </source>
</reference>
<accession>A0A368L3Y3</accession>
<gene>
    <name evidence="1" type="ORF">DU000_05545</name>
</gene>
<dbReference type="AlphaFoldDB" id="A0A368L3Y3"/>
<dbReference type="InterPro" id="IPR014993">
    <property type="entry name" value="DUF1841"/>
</dbReference>